<evidence type="ECO:0000256" key="1">
    <source>
        <dbReference type="SAM" id="MobiDB-lite"/>
    </source>
</evidence>
<gene>
    <name evidence="3" type="ORF">SYNPS1DRAFT_27696</name>
</gene>
<protein>
    <recommendedName>
        <fullName evidence="5">Adhesin domain-containing protein</fullName>
    </recommendedName>
</protein>
<evidence type="ECO:0000256" key="2">
    <source>
        <dbReference type="SAM" id="Phobius"/>
    </source>
</evidence>
<dbReference type="AlphaFoldDB" id="A0A4P9Z2B5"/>
<keyword evidence="2" id="KW-0812">Transmembrane</keyword>
<keyword evidence="4" id="KW-1185">Reference proteome</keyword>
<feature type="region of interest" description="Disordered" evidence="1">
    <location>
        <begin position="288"/>
        <end position="353"/>
    </location>
</feature>
<feature type="compositionally biased region" description="Basic and acidic residues" evidence="1">
    <location>
        <begin position="288"/>
        <end position="297"/>
    </location>
</feature>
<reference evidence="4" key="1">
    <citation type="journal article" date="2018" name="Nat. Microbiol.">
        <title>Leveraging single-cell genomics to expand the fungal tree of life.</title>
        <authorList>
            <person name="Ahrendt S.R."/>
            <person name="Quandt C.A."/>
            <person name="Ciobanu D."/>
            <person name="Clum A."/>
            <person name="Salamov A."/>
            <person name="Andreopoulos B."/>
            <person name="Cheng J.F."/>
            <person name="Woyke T."/>
            <person name="Pelin A."/>
            <person name="Henrissat B."/>
            <person name="Reynolds N.K."/>
            <person name="Benny G.L."/>
            <person name="Smith M.E."/>
            <person name="James T.Y."/>
            <person name="Grigoriev I.V."/>
        </authorList>
    </citation>
    <scope>NUCLEOTIDE SEQUENCE [LARGE SCALE GENOMIC DNA]</scope>
    <source>
        <strain evidence="4">Benny S71-1</strain>
    </source>
</reference>
<feature type="compositionally biased region" description="Pro residues" evidence="1">
    <location>
        <begin position="330"/>
        <end position="346"/>
    </location>
</feature>
<proteinExistence type="predicted"/>
<keyword evidence="2" id="KW-1133">Transmembrane helix</keyword>
<organism evidence="3 4">
    <name type="scientific">Syncephalis pseudoplumigaleata</name>
    <dbReference type="NCBI Taxonomy" id="1712513"/>
    <lineage>
        <taxon>Eukaryota</taxon>
        <taxon>Fungi</taxon>
        <taxon>Fungi incertae sedis</taxon>
        <taxon>Zoopagomycota</taxon>
        <taxon>Zoopagomycotina</taxon>
        <taxon>Zoopagomycetes</taxon>
        <taxon>Zoopagales</taxon>
        <taxon>Piptocephalidaceae</taxon>
        <taxon>Syncephalis</taxon>
    </lineage>
</organism>
<dbReference type="EMBL" id="KZ989374">
    <property type="protein sequence ID" value="RKP26624.1"/>
    <property type="molecule type" value="Genomic_DNA"/>
</dbReference>
<sequence length="647" mass="70563">MADNIPPGVGGGTHDSAYQYQSIAQQEGAEEKMLDHGRPSWREDIADAQRKLRRQRNARYKQVLLGMAAAAVLLTPLAFFHRMRQPYPHMAGCQASLDGEQGLVQLPYGQLDQWLSSLQQQQGHCDAVADTTGADWLGEGTLASVNGTDTTIPPVFQVEKHKKHHKKKHHKKHWVPYEGNGRFYIDPEQWHELDFGVKACKSWSWLSVTHDAPKEDEPSEDGEPVHPAMPEWMTEALEGDDDDDDGGDDGGDDDGGDDGGDDDHKDKIIVDFKAFVAKKYSQKHLRVVEEKDEEHGRYTWRLENAHPPPSDQMLDDDDDDDHDHPKHPHPPPPPHHPGHPHPPPPPHHPKHPKLPKHVKVVVKLHVRLPASLSSLDALGLGIRKGAIHVPSLKHVQLGQFRAGAVFGRVHAGEINAATHIELGTVHGAAILYRSQAEAIKVGSVSGLVHVTRVAARQALEVGTTWGEAVVHGVDAADGLVKAGTVAGANTVVGVCAAQLYVGSVRGEVQLYANVSDTARVKSVSSPIRGHINHHPHHDSSDRSPDAPNTISRIWHVDEERDEEEGTAATIYASTVSGQVALYVAHFKGAFRMGSVVGALAVKGPHVHLVTDTRHSKQGYVGDKEDADNGQLVLARSVTGPIALQFDV</sequence>
<keyword evidence="2" id="KW-0472">Membrane</keyword>
<feature type="region of interest" description="Disordered" evidence="1">
    <location>
        <begin position="527"/>
        <end position="548"/>
    </location>
</feature>
<accession>A0A4P9Z2B5</accession>
<evidence type="ECO:0000313" key="3">
    <source>
        <dbReference type="EMBL" id="RKP26624.1"/>
    </source>
</evidence>
<name>A0A4P9Z2B5_9FUNG</name>
<dbReference type="OrthoDB" id="10505285at2759"/>
<dbReference type="Proteomes" id="UP000278143">
    <property type="component" value="Unassembled WGS sequence"/>
</dbReference>
<feature type="compositionally biased region" description="Acidic residues" evidence="1">
    <location>
        <begin position="237"/>
        <end position="261"/>
    </location>
</feature>
<evidence type="ECO:0008006" key="5">
    <source>
        <dbReference type="Google" id="ProtNLM"/>
    </source>
</evidence>
<evidence type="ECO:0000313" key="4">
    <source>
        <dbReference type="Proteomes" id="UP000278143"/>
    </source>
</evidence>
<feature type="region of interest" description="Disordered" evidence="1">
    <location>
        <begin position="236"/>
        <end position="265"/>
    </location>
</feature>
<feature type="transmembrane region" description="Helical" evidence="2">
    <location>
        <begin position="63"/>
        <end position="80"/>
    </location>
</feature>